<sequence>MNFSFYNSIFSWSLIDWSFIDTRVRRFKYRLFLNSKYNNTSFQSFLQFTFFHCPSVRLFCLKTLFFFQPSFLCFLPFVNQIFFSYVSLLFLFFLFSLINDFQNLNFF</sequence>
<evidence type="ECO:0000313" key="1">
    <source>
        <dbReference type="EMBL" id="AYC65238.1"/>
    </source>
</evidence>
<dbReference type="EMBL" id="MH591107">
    <property type="protein sequence ID" value="AYC65238.1"/>
    <property type="molecule type" value="Genomic_DNA"/>
</dbReference>
<reference evidence="1" key="2">
    <citation type="journal article" date="2019" name="Mol. Phylogenet. Evol.">
        <title>Reassessment of the classification of bryopsidales (chlorophyta) based on chloroplast phylogenomic analyses.</title>
        <authorList>
            <person name="Cremen M.C."/>
            <person name="Leliaert F."/>
            <person name="West J."/>
            <person name="Lam D.W."/>
            <person name="Shimada S."/>
            <person name="Lopez-Bautista J.M."/>
            <person name="Verbruggen H."/>
        </authorList>
    </citation>
    <scope>NUCLEOTIDE SEQUENCE</scope>
</reference>
<accession>A0A386B0L3</accession>
<organism evidence="1">
    <name type="scientific">Codium arabicum</name>
    <name type="common">Green alga</name>
    <dbReference type="NCBI Taxonomy" id="221038"/>
    <lineage>
        <taxon>Eukaryota</taxon>
        <taxon>Viridiplantae</taxon>
        <taxon>Chlorophyta</taxon>
        <taxon>core chlorophytes</taxon>
        <taxon>Ulvophyceae</taxon>
        <taxon>TCBD clade</taxon>
        <taxon>Bryopsidales</taxon>
        <taxon>Bryopsidineae</taxon>
        <taxon>Codiaceae</taxon>
        <taxon>Codium</taxon>
    </lineage>
</organism>
<dbReference type="GeneID" id="38279125"/>
<reference evidence="1" key="1">
    <citation type="submission" date="2018-07" db="EMBL/GenBank/DDBJ databases">
        <authorList>
            <person name="Quirk P.G."/>
            <person name="Krulwich T.A."/>
        </authorList>
    </citation>
    <scope>NUCLEOTIDE SEQUENCE</scope>
</reference>
<proteinExistence type="predicted"/>
<dbReference type="AlphaFoldDB" id="A0A386B0L3"/>
<name>A0A386B0L3_CODAR</name>
<keyword evidence="1" id="KW-0934">Plastid</keyword>
<protein>
    <submittedName>
        <fullName evidence="1">Uncharacterized protein</fullName>
    </submittedName>
</protein>
<keyword evidence="1" id="KW-0150">Chloroplast</keyword>
<gene>
    <name evidence="1" type="primary">orf107</name>
</gene>
<dbReference type="RefSeq" id="YP_009519295.1">
    <property type="nucleotide sequence ID" value="NC_039524.1"/>
</dbReference>
<geneLocation type="chloroplast" evidence="1"/>